<dbReference type="STRING" id="504798.SAMN05421871_11738"/>
<sequence>MDEMVVRAVERAIDTMRRGLADRLTIDDMARSAMFSKFHFSRVFQQVTGVSPGRFLSAMRLEEAKRLLLTTSLTVADISHQVGYNSVGTFSSRFRSTVGLSPISYRQFGGSTTELPEDIPVPGPARTSTIRGHVTPPRGGQAGLVFIGLFPSRMLQGSPVRCAVLDRPGPYALNDVPEGTWHVLAHAVPPGAEESLDPAPYVGAHGPVTIRPDIIARIADVSLHEMRTFDPPVLSALLDVRSAALTRRRTTLTRQAS</sequence>
<name>A0A1H0W6N8_9PSEU</name>
<dbReference type="InterPro" id="IPR018062">
    <property type="entry name" value="HTH_AraC-typ_CS"/>
</dbReference>
<keyword evidence="1" id="KW-0805">Transcription regulation</keyword>
<dbReference type="Proteomes" id="UP000199651">
    <property type="component" value="Unassembled WGS sequence"/>
</dbReference>
<dbReference type="AlphaFoldDB" id="A0A1H0W6N8"/>
<dbReference type="InterPro" id="IPR018060">
    <property type="entry name" value="HTH_AraC"/>
</dbReference>
<protein>
    <submittedName>
        <fullName evidence="5">AraC-type DNA-binding protein</fullName>
    </submittedName>
</protein>
<organism evidence="5 6">
    <name type="scientific">Actinokineospora alba</name>
    <dbReference type="NCBI Taxonomy" id="504798"/>
    <lineage>
        <taxon>Bacteria</taxon>
        <taxon>Bacillati</taxon>
        <taxon>Actinomycetota</taxon>
        <taxon>Actinomycetes</taxon>
        <taxon>Pseudonocardiales</taxon>
        <taxon>Pseudonocardiaceae</taxon>
        <taxon>Actinokineospora</taxon>
    </lineage>
</organism>
<reference evidence="6" key="1">
    <citation type="submission" date="2016-10" db="EMBL/GenBank/DDBJ databases">
        <authorList>
            <person name="Varghese N."/>
            <person name="Submissions S."/>
        </authorList>
    </citation>
    <scope>NUCLEOTIDE SEQUENCE [LARGE SCALE GENOMIC DNA]</scope>
    <source>
        <strain evidence="6">IBRC-M 10655</strain>
    </source>
</reference>
<dbReference type="PRINTS" id="PR00032">
    <property type="entry name" value="HTHARAC"/>
</dbReference>
<dbReference type="RefSeq" id="WP_091383575.1">
    <property type="nucleotide sequence ID" value="NZ_FNDV01000017.1"/>
</dbReference>
<accession>A0A1H0W6N8</accession>
<keyword evidence="2 5" id="KW-0238">DNA-binding</keyword>
<dbReference type="PANTHER" id="PTHR43280:SF2">
    <property type="entry name" value="HTH-TYPE TRANSCRIPTIONAL REGULATOR EXSA"/>
    <property type="match status" value="1"/>
</dbReference>
<keyword evidence="3" id="KW-0804">Transcription</keyword>
<evidence type="ECO:0000313" key="5">
    <source>
        <dbReference type="EMBL" id="SDP86424.1"/>
    </source>
</evidence>
<dbReference type="EMBL" id="FNJB01000018">
    <property type="protein sequence ID" value="SDP86424.1"/>
    <property type="molecule type" value="Genomic_DNA"/>
</dbReference>
<evidence type="ECO:0000256" key="1">
    <source>
        <dbReference type="ARBA" id="ARBA00023015"/>
    </source>
</evidence>
<evidence type="ECO:0000313" key="6">
    <source>
        <dbReference type="Proteomes" id="UP000199651"/>
    </source>
</evidence>
<dbReference type="GO" id="GO:0043565">
    <property type="term" value="F:sequence-specific DNA binding"/>
    <property type="evidence" value="ECO:0007669"/>
    <property type="project" value="InterPro"/>
</dbReference>
<dbReference type="Gene3D" id="1.10.10.60">
    <property type="entry name" value="Homeodomain-like"/>
    <property type="match status" value="2"/>
</dbReference>
<gene>
    <name evidence="5" type="ORF">SAMN05192558_11838</name>
</gene>
<feature type="domain" description="HTH araC/xylS-type" evidence="4">
    <location>
        <begin position="10"/>
        <end position="108"/>
    </location>
</feature>
<proteinExistence type="predicted"/>
<evidence type="ECO:0000259" key="4">
    <source>
        <dbReference type="PROSITE" id="PS01124"/>
    </source>
</evidence>
<dbReference type="InterPro" id="IPR020449">
    <property type="entry name" value="Tscrpt_reg_AraC-type_HTH"/>
</dbReference>
<dbReference type="PROSITE" id="PS01124">
    <property type="entry name" value="HTH_ARAC_FAMILY_2"/>
    <property type="match status" value="1"/>
</dbReference>
<evidence type="ECO:0000256" key="3">
    <source>
        <dbReference type="ARBA" id="ARBA00023163"/>
    </source>
</evidence>
<dbReference type="SMART" id="SM00342">
    <property type="entry name" value="HTH_ARAC"/>
    <property type="match status" value="1"/>
</dbReference>
<dbReference type="PANTHER" id="PTHR43280">
    <property type="entry name" value="ARAC-FAMILY TRANSCRIPTIONAL REGULATOR"/>
    <property type="match status" value="1"/>
</dbReference>
<dbReference type="OrthoDB" id="9816011at2"/>
<keyword evidence="6" id="KW-1185">Reference proteome</keyword>
<dbReference type="PROSITE" id="PS00041">
    <property type="entry name" value="HTH_ARAC_FAMILY_1"/>
    <property type="match status" value="1"/>
</dbReference>
<dbReference type="Pfam" id="PF12833">
    <property type="entry name" value="HTH_18"/>
    <property type="match status" value="1"/>
</dbReference>
<dbReference type="InterPro" id="IPR009057">
    <property type="entry name" value="Homeodomain-like_sf"/>
</dbReference>
<dbReference type="SUPFAM" id="SSF46689">
    <property type="entry name" value="Homeodomain-like"/>
    <property type="match status" value="2"/>
</dbReference>
<dbReference type="GO" id="GO:0003700">
    <property type="term" value="F:DNA-binding transcription factor activity"/>
    <property type="evidence" value="ECO:0007669"/>
    <property type="project" value="InterPro"/>
</dbReference>
<evidence type="ECO:0000256" key="2">
    <source>
        <dbReference type="ARBA" id="ARBA00023125"/>
    </source>
</evidence>